<accession>Q4PKH0</accession>
<reference evidence="2" key="1">
    <citation type="journal article" date="2005" name="PLoS Biol.">
        <title>New insights into metabolic properties of marine bacteria encoding proteorhodopsins.</title>
        <authorList>
            <person name="Sabehi G."/>
            <person name="Loy A."/>
            <person name="Jung K.H."/>
            <person name="Partha R."/>
            <person name="Spudich J.L."/>
            <person name="Isaacson T."/>
            <person name="Hirschberg J."/>
            <person name="Wagner M."/>
            <person name="Beja O."/>
        </authorList>
    </citation>
    <scope>NUCLEOTIDE SEQUENCE</scope>
</reference>
<protein>
    <recommendedName>
        <fullName evidence="1">Ppx/GppA phosphatase N-terminal domain-containing protein</fullName>
    </recommendedName>
</protein>
<dbReference type="EMBL" id="DQ073796">
    <property type="protein sequence ID" value="AAY78576.1"/>
    <property type="molecule type" value="Genomic_DNA"/>
</dbReference>
<evidence type="ECO:0000259" key="1">
    <source>
        <dbReference type="Pfam" id="PF02541"/>
    </source>
</evidence>
<dbReference type="InterPro" id="IPR003695">
    <property type="entry name" value="Ppx_GppA_N"/>
</dbReference>
<sequence length="347" mass="40689">MIDMGGGSIELASIKKTKIDKVKSFPVGILNFEIKKNEISDFEKELKLSHRNEEIFYLIGGTFRTIARCFIHLNNLPLNEIHQLRITKKNFEDLEKRLLSLNNEELSKVPKVSPDRVEHIHIALKIIKLIFITTNCVELIYPRYGIREGFIYNNLSKKHRIQDPTKISLDFIAKNKCRFLIFNDKSFSWVERKYLKFKNKKISLEQKRIIELSFKISDLGWEQNSKTRAQFAFSSILSYPLIGIGYSEKILIAYIVYLRHCKEILSKEDCDKKIEKIINFLTEEERAFGYEFGAIIHFLYSWSKGSSATLKNLSLKEDLQSQLELSDYQTITKTNKVYKLFELIKSF</sequence>
<dbReference type="PANTHER" id="PTHR30005">
    <property type="entry name" value="EXOPOLYPHOSPHATASE"/>
    <property type="match status" value="1"/>
</dbReference>
<dbReference type="InterPro" id="IPR050273">
    <property type="entry name" value="GppA/Ppx_hydrolase"/>
</dbReference>
<dbReference type="AlphaFoldDB" id="Q4PKH0"/>
<dbReference type="InterPro" id="IPR043129">
    <property type="entry name" value="ATPase_NBD"/>
</dbReference>
<dbReference type="Pfam" id="PF02541">
    <property type="entry name" value="Ppx-GppA"/>
    <property type="match status" value="1"/>
</dbReference>
<dbReference type="Gene3D" id="1.10.3210.10">
    <property type="entry name" value="Hypothetical protein af1432"/>
    <property type="match status" value="1"/>
</dbReference>
<name>Q4PKH0_9BACT</name>
<evidence type="ECO:0000313" key="2">
    <source>
        <dbReference type="EMBL" id="AAY78576.1"/>
    </source>
</evidence>
<dbReference type="PANTHER" id="PTHR30005:SF0">
    <property type="entry name" value="RETROGRADE REGULATION PROTEIN 2"/>
    <property type="match status" value="1"/>
</dbReference>
<proteinExistence type="predicted"/>
<feature type="domain" description="Ppx/GppA phosphatase N-terminal" evidence="1">
    <location>
        <begin position="1"/>
        <end position="157"/>
    </location>
</feature>
<dbReference type="SUPFAM" id="SSF53067">
    <property type="entry name" value="Actin-like ATPase domain"/>
    <property type="match status" value="1"/>
</dbReference>
<organism evidence="2">
    <name type="scientific">uncultured bacterium MedeBAC82F10</name>
    <dbReference type="NCBI Taxonomy" id="332272"/>
    <lineage>
        <taxon>Bacteria</taxon>
        <taxon>environmental samples</taxon>
    </lineage>
</organism>
<dbReference type="Gene3D" id="3.30.420.150">
    <property type="entry name" value="Exopolyphosphatase. Domain 2"/>
    <property type="match status" value="1"/>
</dbReference>